<reference evidence="1" key="1">
    <citation type="journal article" date="2020" name="Nature">
        <title>Giant virus diversity and host interactions through global metagenomics.</title>
        <authorList>
            <person name="Schulz F."/>
            <person name="Roux S."/>
            <person name="Paez-Espino D."/>
            <person name="Jungbluth S."/>
            <person name="Walsh D.A."/>
            <person name="Denef V.J."/>
            <person name="McMahon K.D."/>
            <person name="Konstantinidis K.T."/>
            <person name="Eloe-Fadrosh E.A."/>
            <person name="Kyrpides N.C."/>
            <person name="Woyke T."/>
        </authorList>
    </citation>
    <scope>NUCLEOTIDE SEQUENCE</scope>
    <source>
        <strain evidence="1">GVMAG-M-3300023184-190</strain>
    </source>
</reference>
<proteinExistence type="predicted"/>
<evidence type="ECO:0000313" key="1">
    <source>
        <dbReference type="EMBL" id="QHT87484.1"/>
    </source>
</evidence>
<sequence length="70" mass="7454">MTLVQNPVASIVANPAAPIVANPPAPIVTNPVVLPAGAIPEAQELVKNIDILIRDVKKQKSKQMVNCFQE</sequence>
<dbReference type="EMBL" id="MN740090">
    <property type="protein sequence ID" value="QHT87484.1"/>
    <property type="molecule type" value="Genomic_DNA"/>
</dbReference>
<name>A0A6C0I3L6_9ZZZZ</name>
<accession>A0A6C0I3L6</accession>
<dbReference type="AlphaFoldDB" id="A0A6C0I3L6"/>
<protein>
    <submittedName>
        <fullName evidence="1">Uncharacterized protein</fullName>
    </submittedName>
</protein>
<organism evidence="1">
    <name type="scientific">viral metagenome</name>
    <dbReference type="NCBI Taxonomy" id="1070528"/>
    <lineage>
        <taxon>unclassified sequences</taxon>
        <taxon>metagenomes</taxon>
        <taxon>organismal metagenomes</taxon>
    </lineage>
</organism>